<sequence length="255" mass="29526">MAEALGQRKFVEKVCPQCKRNRLEEAFPPAPFNEHLDNIYTPFTSVEKEIRLLNILPGLENEPLRCSLQPDFLDNARYTALSYCWGAGNDRINITANGQSIPVTRNLENALRQLRHTHQNMVVWADAICINQQDLAEKSVQVGMMGGIYSKGMDVWIWLGNAGDNSDAAMDYIRNIRAVDFDDPQYKPHPDTWHAIKLLWNRPWFERLWVVQEALLARKATFNCGQQSVDFDCFVYLKRVHMKYRRLPDTRLAPM</sequence>
<evidence type="ECO:0000313" key="2">
    <source>
        <dbReference type="EMBL" id="PMD64251.1"/>
    </source>
</evidence>
<dbReference type="AlphaFoldDB" id="A0A2J6TMK3"/>
<dbReference type="OrthoDB" id="3557394at2759"/>
<protein>
    <submittedName>
        <fullName evidence="2">HET-domain-containing protein</fullName>
    </submittedName>
</protein>
<reference evidence="2 3" key="1">
    <citation type="submission" date="2016-04" db="EMBL/GenBank/DDBJ databases">
        <title>A degradative enzymes factory behind the ericoid mycorrhizal symbiosis.</title>
        <authorList>
            <consortium name="DOE Joint Genome Institute"/>
            <person name="Martino E."/>
            <person name="Morin E."/>
            <person name="Grelet G."/>
            <person name="Kuo A."/>
            <person name="Kohler A."/>
            <person name="Daghino S."/>
            <person name="Barry K."/>
            <person name="Choi C."/>
            <person name="Cichocki N."/>
            <person name="Clum A."/>
            <person name="Copeland A."/>
            <person name="Hainaut M."/>
            <person name="Haridas S."/>
            <person name="Labutti K."/>
            <person name="Lindquist E."/>
            <person name="Lipzen A."/>
            <person name="Khouja H.-R."/>
            <person name="Murat C."/>
            <person name="Ohm R."/>
            <person name="Olson A."/>
            <person name="Spatafora J."/>
            <person name="Veneault-Fourrey C."/>
            <person name="Henrissat B."/>
            <person name="Grigoriev I."/>
            <person name="Martin F."/>
            <person name="Perotto S."/>
        </authorList>
    </citation>
    <scope>NUCLEOTIDE SEQUENCE [LARGE SCALE GENOMIC DNA]</scope>
    <source>
        <strain evidence="2 3">E</strain>
    </source>
</reference>
<dbReference type="GeneID" id="36582195"/>
<evidence type="ECO:0000313" key="3">
    <source>
        <dbReference type="Proteomes" id="UP000235371"/>
    </source>
</evidence>
<dbReference type="Pfam" id="PF06985">
    <property type="entry name" value="HET"/>
    <property type="match status" value="1"/>
</dbReference>
<accession>A0A2J6TMK3</accession>
<dbReference type="PANTHER" id="PTHR24148:SF73">
    <property type="entry name" value="HET DOMAIN PROTEIN (AFU_ORTHOLOGUE AFUA_8G01020)"/>
    <property type="match status" value="1"/>
</dbReference>
<name>A0A2J6TMK3_9HELO</name>
<dbReference type="InParanoid" id="A0A2J6TMK3"/>
<organism evidence="2 3">
    <name type="scientific">Hyaloscypha bicolor E</name>
    <dbReference type="NCBI Taxonomy" id="1095630"/>
    <lineage>
        <taxon>Eukaryota</taxon>
        <taxon>Fungi</taxon>
        <taxon>Dikarya</taxon>
        <taxon>Ascomycota</taxon>
        <taxon>Pezizomycotina</taxon>
        <taxon>Leotiomycetes</taxon>
        <taxon>Helotiales</taxon>
        <taxon>Hyaloscyphaceae</taxon>
        <taxon>Hyaloscypha</taxon>
        <taxon>Hyaloscypha bicolor</taxon>
    </lineage>
</organism>
<keyword evidence="3" id="KW-1185">Reference proteome</keyword>
<feature type="domain" description="Heterokaryon incompatibility" evidence="1">
    <location>
        <begin position="78"/>
        <end position="213"/>
    </location>
</feature>
<gene>
    <name evidence="2" type="ORF">K444DRAFT_521261</name>
</gene>
<dbReference type="EMBL" id="KZ613769">
    <property type="protein sequence ID" value="PMD64251.1"/>
    <property type="molecule type" value="Genomic_DNA"/>
</dbReference>
<proteinExistence type="predicted"/>
<dbReference type="Proteomes" id="UP000235371">
    <property type="component" value="Unassembled WGS sequence"/>
</dbReference>
<dbReference type="RefSeq" id="XP_024741155.1">
    <property type="nucleotide sequence ID" value="XM_024874115.1"/>
</dbReference>
<dbReference type="PANTHER" id="PTHR24148">
    <property type="entry name" value="ANKYRIN REPEAT DOMAIN-CONTAINING PROTEIN 39 HOMOLOG-RELATED"/>
    <property type="match status" value="1"/>
</dbReference>
<evidence type="ECO:0000259" key="1">
    <source>
        <dbReference type="Pfam" id="PF06985"/>
    </source>
</evidence>
<dbReference type="InterPro" id="IPR052895">
    <property type="entry name" value="HetReg/Transcr_Mod"/>
</dbReference>
<dbReference type="InterPro" id="IPR010730">
    <property type="entry name" value="HET"/>
</dbReference>
<dbReference type="STRING" id="1095630.A0A2J6TMK3"/>